<dbReference type="Gene3D" id="2.40.30.10">
    <property type="entry name" value="Translation factors"/>
    <property type="match status" value="2"/>
</dbReference>
<keyword evidence="6 11" id="KW-0933">Apicoplast</keyword>
<dbReference type="InterPro" id="IPR009000">
    <property type="entry name" value="Transl_B-barrel_sf"/>
</dbReference>
<dbReference type="InterPro" id="IPR005225">
    <property type="entry name" value="Small_GTP-bd"/>
</dbReference>
<dbReference type="HAMAP" id="MF_00118_B">
    <property type="entry name" value="EF_Tu_B"/>
    <property type="match status" value="1"/>
</dbReference>
<dbReference type="NCBIfam" id="TIGR00231">
    <property type="entry name" value="small_GTP"/>
    <property type="match status" value="1"/>
</dbReference>
<dbReference type="FunFam" id="3.40.50.300:FF:000003">
    <property type="entry name" value="Elongation factor Tu"/>
    <property type="match status" value="1"/>
</dbReference>
<reference evidence="11" key="1">
    <citation type="journal article" date="2014" name="Nucleic Acids Res.">
        <title>The evolutionary dynamics of variant antigen genes in Babesia reveal a history of genomic innovation underlying host-parasite interaction.</title>
        <authorList>
            <person name="Jackson A.P."/>
            <person name="Otto T.D."/>
            <person name="Darby A."/>
            <person name="Ramaprasad A."/>
            <person name="Xia D."/>
            <person name="Echaide I.E."/>
            <person name="Farber M."/>
            <person name="Gahlot S."/>
            <person name="Gamble J."/>
            <person name="Gupta D."/>
            <person name="Gupta Y."/>
            <person name="Jackson L."/>
            <person name="Malandrin L."/>
            <person name="Malas T.B."/>
            <person name="Moussa E."/>
            <person name="Nair M."/>
            <person name="Reid A.J."/>
            <person name="Sanders M."/>
            <person name="Sharma J."/>
            <person name="Tracey A."/>
            <person name="Quail M.A."/>
            <person name="Weir W."/>
            <person name="Wastling J.M."/>
            <person name="Hall N."/>
            <person name="Willadsen P."/>
            <person name="Lingelbach K."/>
            <person name="Shiels B."/>
            <person name="Tait A."/>
            <person name="Berriman M."/>
            <person name="Allred D.R."/>
            <person name="Pain A."/>
        </authorList>
    </citation>
    <scope>NUCLEOTIDE SEQUENCE</scope>
    <source>
        <strain evidence="11">1802A</strain>
    </source>
</reference>
<accession>A0AAD9G4W4</accession>
<dbReference type="InterPro" id="IPR027417">
    <property type="entry name" value="P-loop_NTPase"/>
</dbReference>
<dbReference type="CDD" id="cd01884">
    <property type="entry name" value="EF_Tu"/>
    <property type="match status" value="1"/>
</dbReference>
<dbReference type="GO" id="GO:0020011">
    <property type="term" value="C:apicoplast"/>
    <property type="evidence" value="ECO:0007669"/>
    <property type="project" value="UniProtKB-SubCell"/>
</dbReference>
<dbReference type="InterPro" id="IPR050055">
    <property type="entry name" value="EF-Tu_GTPase"/>
</dbReference>
<dbReference type="InterPro" id="IPR041709">
    <property type="entry name" value="EF-Tu_GTP-bd"/>
</dbReference>
<dbReference type="InterPro" id="IPR004161">
    <property type="entry name" value="EFTu-like_2"/>
</dbReference>
<evidence type="ECO:0000256" key="9">
    <source>
        <dbReference type="RuleBase" id="RU000325"/>
    </source>
</evidence>
<dbReference type="PRINTS" id="PR00315">
    <property type="entry name" value="ELONGATNFCT"/>
</dbReference>
<dbReference type="InterPro" id="IPR009001">
    <property type="entry name" value="Transl_elong_EF1A/Init_IF2_C"/>
</dbReference>
<dbReference type="SUPFAM" id="SSF52540">
    <property type="entry name" value="P-loop containing nucleoside triphosphate hydrolases"/>
    <property type="match status" value="1"/>
</dbReference>
<dbReference type="CDD" id="cd03707">
    <property type="entry name" value="EFTU_III"/>
    <property type="match status" value="1"/>
</dbReference>
<comment type="similarity">
    <text evidence="2 9">Belongs to the TRAFAC class translation factor GTPase superfamily. Classic translation factor GTPase family. EF-Tu/EF-1A subfamily.</text>
</comment>
<dbReference type="SUPFAM" id="SSF50447">
    <property type="entry name" value="Translation proteins"/>
    <property type="match status" value="1"/>
</dbReference>
<evidence type="ECO:0000313" key="11">
    <source>
        <dbReference type="EMBL" id="KAK1932134.1"/>
    </source>
</evidence>
<dbReference type="GO" id="GO:0005739">
    <property type="term" value="C:mitochondrion"/>
    <property type="evidence" value="ECO:0007669"/>
    <property type="project" value="TreeGrafter"/>
</dbReference>
<dbReference type="GO" id="GO:0070125">
    <property type="term" value="P:mitochondrial translational elongation"/>
    <property type="evidence" value="ECO:0007669"/>
    <property type="project" value="TreeGrafter"/>
</dbReference>
<dbReference type="InterPro" id="IPR033720">
    <property type="entry name" value="EFTU_2"/>
</dbReference>
<comment type="caution">
    <text evidence="11">The sequence shown here is derived from an EMBL/GenBank/DDBJ whole genome shotgun (WGS) entry which is preliminary data.</text>
</comment>
<reference evidence="11" key="2">
    <citation type="submission" date="2021-05" db="EMBL/GenBank/DDBJ databases">
        <authorList>
            <person name="Pain A."/>
        </authorList>
    </citation>
    <scope>NUCLEOTIDE SEQUENCE</scope>
    <source>
        <strain evidence="11">1802A</strain>
    </source>
</reference>
<dbReference type="InterPro" id="IPR000795">
    <property type="entry name" value="T_Tr_GTP-bd_dom"/>
</dbReference>
<dbReference type="PROSITE" id="PS51722">
    <property type="entry name" value="G_TR_2"/>
    <property type="match status" value="1"/>
</dbReference>
<dbReference type="FunFam" id="2.40.30.10:FF:000001">
    <property type="entry name" value="Elongation factor Tu"/>
    <property type="match status" value="1"/>
</dbReference>
<dbReference type="NCBIfam" id="TIGR00485">
    <property type="entry name" value="EF-Tu"/>
    <property type="match status" value="1"/>
</dbReference>
<dbReference type="PROSITE" id="PS00301">
    <property type="entry name" value="G_TR_1"/>
    <property type="match status" value="1"/>
</dbReference>
<protein>
    <recommendedName>
        <fullName evidence="9">Elongation factor Tu</fullName>
    </recommendedName>
</protein>
<dbReference type="Proteomes" id="UP001195914">
    <property type="component" value="Unassembled WGS sequence"/>
</dbReference>
<evidence type="ECO:0000256" key="5">
    <source>
        <dbReference type="ARBA" id="ARBA00022768"/>
    </source>
</evidence>
<dbReference type="SUPFAM" id="SSF50465">
    <property type="entry name" value="EF-Tu/eEF-1alpha/eIF2-gamma C-terminal domain"/>
    <property type="match status" value="1"/>
</dbReference>
<dbReference type="Pfam" id="PF00009">
    <property type="entry name" value="GTP_EFTU"/>
    <property type="match status" value="1"/>
</dbReference>
<dbReference type="Pfam" id="PF03144">
    <property type="entry name" value="GTP_EFTU_D2"/>
    <property type="match status" value="1"/>
</dbReference>
<evidence type="ECO:0000259" key="10">
    <source>
        <dbReference type="PROSITE" id="PS51722"/>
    </source>
</evidence>
<dbReference type="InterPro" id="IPR004160">
    <property type="entry name" value="Transl_elong_EFTu/EF1A_C"/>
</dbReference>
<evidence type="ECO:0000256" key="4">
    <source>
        <dbReference type="ARBA" id="ARBA00022741"/>
    </source>
</evidence>
<evidence type="ECO:0000256" key="8">
    <source>
        <dbReference type="ARBA" id="ARBA00023134"/>
    </source>
</evidence>
<dbReference type="Pfam" id="PF03143">
    <property type="entry name" value="GTP_EFTU_D3"/>
    <property type="match status" value="1"/>
</dbReference>
<feature type="domain" description="Tr-type G" evidence="10">
    <location>
        <begin position="10"/>
        <end position="214"/>
    </location>
</feature>
<dbReference type="GO" id="GO:0003746">
    <property type="term" value="F:translation elongation factor activity"/>
    <property type="evidence" value="ECO:0007669"/>
    <property type="project" value="UniProtKB-UniRule"/>
</dbReference>
<gene>
    <name evidence="11" type="ORF">X943_000885</name>
</gene>
<geneLocation type="apicoplast" evidence="11"/>
<dbReference type="PANTHER" id="PTHR43721">
    <property type="entry name" value="ELONGATION FACTOR TU-RELATED"/>
    <property type="match status" value="1"/>
</dbReference>
<comment type="subcellular location">
    <subcellularLocation>
        <location evidence="1">Plastid</location>
        <location evidence="1">Apicoplast</location>
    </subcellularLocation>
</comment>
<name>A0AAD9G4W4_BABDI</name>
<keyword evidence="7" id="KW-0648">Protein biosynthesis</keyword>
<organism evidence="11 12">
    <name type="scientific">Babesia divergens</name>
    <dbReference type="NCBI Taxonomy" id="32595"/>
    <lineage>
        <taxon>Eukaryota</taxon>
        <taxon>Sar</taxon>
        <taxon>Alveolata</taxon>
        <taxon>Apicomplexa</taxon>
        <taxon>Aconoidasida</taxon>
        <taxon>Piroplasmida</taxon>
        <taxon>Babesiidae</taxon>
        <taxon>Babesia</taxon>
    </lineage>
</organism>
<keyword evidence="12" id="KW-1185">Reference proteome</keyword>
<dbReference type="GO" id="GO:0003924">
    <property type="term" value="F:GTPase activity"/>
    <property type="evidence" value="ECO:0007669"/>
    <property type="project" value="UniProtKB-UniRule"/>
</dbReference>
<dbReference type="GO" id="GO:0005525">
    <property type="term" value="F:GTP binding"/>
    <property type="evidence" value="ECO:0007669"/>
    <property type="project" value="UniProtKB-UniRule"/>
</dbReference>
<dbReference type="CDD" id="cd03697">
    <property type="entry name" value="EFTU_II"/>
    <property type="match status" value="1"/>
</dbReference>
<dbReference type="InterPro" id="IPR031157">
    <property type="entry name" value="G_TR_CS"/>
</dbReference>
<keyword evidence="4 9" id="KW-0547">Nucleotide-binding</keyword>
<keyword evidence="5 9" id="KW-0251">Elongation factor</keyword>
<keyword evidence="8 9" id="KW-0342">GTP-binding</keyword>
<evidence type="ECO:0000256" key="1">
    <source>
        <dbReference type="ARBA" id="ARBA00004467"/>
    </source>
</evidence>
<evidence type="ECO:0000256" key="3">
    <source>
        <dbReference type="ARBA" id="ARBA00022640"/>
    </source>
</evidence>
<evidence type="ECO:0000256" key="2">
    <source>
        <dbReference type="ARBA" id="ARBA00007249"/>
    </source>
</evidence>
<comment type="function">
    <text evidence="9">This protein promotes the GTP-dependent binding of aminoacyl-tRNA to the A-site of ribosomes during protein biosynthesis.</text>
</comment>
<dbReference type="EMBL" id="JAHBMH010000031">
    <property type="protein sequence ID" value="KAK1932134.1"/>
    <property type="molecule type" value="Genomic_DNA"/>
</dbReference>
<dbReference type="AlphaFoldDB" id="A0AAD9G4W4"/>
<dbReference type="NCBIfam" id="NF009373">
    <property type="entry name" value="PRK12736.1"/>
    <property type="match status" value="1"/>
</dbReference>
<sequence length="411" mass="46039">MIKEQYIKNKPHINIGTIGHIDHGKTTLTSALTNVLKAKGLAKKAHSYEDIDSAPEEKSRGITINTKHVEYESNLRHYAHIDCPGHADYIKNMITGAVQMDGAILVISLIDGPMPQTIEHLLLIKQIGIEHLIIFLNKEDKIKDKELINFVEEEVRDLLIKYNFKLENTHFISGSALEVLNIIKISKKIDFNNIWIKKILELVECIDKYIPTPNRDLIKPFLMPIEDSFSITGRGIVATGRVERGNIKIGDKLELLGYGTSKITSVLNIEMFNKSLNKGESGDNVGILLRNIIKSDIKRGYILAIPNSIKLYNKFKANIYILTKSEGGRHTAFTIGYKPQFFIRTANITGTIVNIYSITDNNNLDLAIPGDNVLVNIILDKSIALETEIRFAIREGGKTIGAGIIINLETK</sequence>
<keyword evidence="3 11" id="KW-0934">Plastid</keyword>
<evidence type="ECO:0000313" key="12">
    <source>
        <dbReference type="Proteomes" id="UP001195914"/>
    </source>
</evidence>
<proteinExistence type="inferred from homology"/>
<evidence type="ECO:0000256" key="7">
    <source>
        <dbReference type="ARBA" id="ARBA00022917"/>
    </source>
</evidence>
<evidence type="ECO:0000256" key="6">
    <source>
        <dbReference type="ARBA" id="ARBA00022887"/>
    </source>
</evidence>
<dbReference type="NCBIfam" id="NF009372">
    <property type="entry name" value="PRK12735.1"/>
    <property type="match status" value="1"/>
</dbReference>
<dbReference type="Gene3D" id="3.40.50.300">
    <property type="entry name" value="P-loop containing nucleotide triphosphate hydrolases"/>
    <property type="match status" value="1"/>
</dbReference>
<dbReference type="InterPro" id="IPR004541">
    <property type="entry name" value="Transl_elong_EFTu/EF1A_bac/org"/>
</dbReference>
<dbReference type="PANTHER" id="PTHR43721:SF22">
    <property type="entry name" value="ELONGATION FACTOR TU, MITOCHONDRIAL"/>
    <property type="match status" value="1"/>
</dbReference>
<dbReference type="NCBIfam" id="NF000766">
    <property type="entry name" value="PRK00049.1"/>
    <property type="match status" value="1"/>
</dbReference>